<evidence type="ECO:0000259" key="7">
    <source>
        <dbReference type="PROSITE" id="PS50206"/>
    </source>
</evidence>
<dbReference type="SUPFAM" id="SSF52821">
    <property type="entry name" value="Rhodanese/Cell cycle control phosphatase"/>
    <property type="match status" value="1"/>
</dbReference>
<keyword evidence="4" id="KW-0274">FAD</keyword>
<comment type="similarity">
    <text evidence="2">Belongs to the class-III pyridine nucleotide-disulfide oxidoreductase family.</text>
</comment>
<reference evidence="9" key="1">
    <citation type="journal article" date="2018" name="Nat. Microbiol.">
        <title>Leveraging single-cell genomics to expand the fungal tree of life.</title>
        <authorList>
            <person name="Ahrendt S.R."/>
            <person name="Quandt C.A."/>
            <person name="Ciobanu D."/>
            <person name="Clum A."/>
            <person name="Salamov A."/>
            <person name="Andreopoulos B."/>
            <person name="Cheng J.F."/>
            <person name="Woyke T."/>
            <person name="Pelin A."/>
            <person name="Henrissat B."/>
            <person name="Reynolds N.K."/>
            <person name="Benny G.L."/>
            <person name="Smith M.E."/>
            <person name="James T.Y."/>
            <person name="Grigoriev I.V."/>
        </authorList>
    </citation>
    <scope>NUCLEOTIDE SEQUENCE [LARGE SCALE GENOMIC DNA]</scope>
    <source>
        <strain evidence="9">CSF55</strain>
    </source>
</reference>
<dbReference type="SMART" id="SM00450">
    <property type="entry name" value="RHOD"/>
    <property type="match status" value="1"/>
</dbReference>
<evidence type="ECO:0000256" key="3">
    <source>
        <dbReference type="ARBA" id="ARBA00022630"/>
    </source>
</evidence>
<dbReference type="InterPro" id="IPR001763">
    <property type="entry name" value="Rhodanese-like_dom"/>
</dbReference>
<evidence type="ECO:0000313" key="8">
    <source>
        <dbReference type="EMBL" id="RKP19954.1"/>
    </source>
</evidence>
<dbReference type="Gene3D" id="3.50.50.60">
    <property type="entry name" value="FAD/NAD(P)-binding domain"/>
    <property type="match status" value="2"/>
</dbReference>
<dbReference type="Proteomes" id="UP000281549">
    <property type="component" value="Unassembled WGS sequence"/>
</dbReference>
<keyword evidence="6" id="KW-0676">Redox-active center</keyword>
<dbReference type="EMBL" id="ML005134">
    <property type="protein sequence ID" value="RKP19954.1"/>
    <property type="molecule type" value="Genomic_DNA"/>
</dbReference>
<dbReference type="Gene3D" id="3.30.390.30">
    <property type="match status" value="1"/>
</dbReference>
<dbReference type="SUPFAM" id="SSF55424">
    <property type="entry name" value="FAD/NAD-linked reductases, dimerisation (C-terminal) domain"/>
    <property type="match status" value="1"/>
</dbReference>
<organism evidence="8 9">
    <name type="scientific">Rozella allomycis (strain CSF55)</name>
    <dbReference type="NCBI Taxonomy" id="988480"/>
    <lineage>
        <taxon>Eukaryota</taxon>
        <taxon>Fungi</taxon>
        <taxon>Fungi incertae sedis</taxon>
        <taxon>Cryptomycota</taxon>
        <taxon>Cryptomycota incertae sedis</taxon>
        <taxon>Rozella</taxon>
    </lineage>
</organism>
<dbReference type="PANTHER" id="PTHR43429:SF1">
    <property type="entry name" value="NAD(P)H SULFUR OXIDOREDUCTASE (COA-DEPENDENT)"/>
    <property type="match status" value="1"/>
</dbReference>
<dbReference type="PANTHER" id="PTHR43429">
    <property type="entry name" value="PYRIDINE NUCLEOTIDE-DISULFIDE OXIDOREDUCTASE DOMAIN-CONTAINING"/>
    <property type="match status" value="1"/>
</dbReference>
<dbReference type="InterPro" id="IPR036188">
    <property type="entry name" value="FAD/NAD-bd_sf"/>
</dbReference>
<comment type="cofactor">
    <cofactor evidence="1">
        <name>FAD</name>
        <dbReference type="ChEBI" id="CHEBI:57692"/>
    </cofactor>
</comment>
<keyword evidence="5" id="KW-0560">Oxidoreductase</keyword>
<dbReference type="PROSITE" id="PS50206">
    <property type="entry name" value="RHODANESE_3"/>
    <property type="match status" value="1"/>
</dbReference>
<evidence type="ECO:0000256" key="4">
    <source>
        <dbReference type="ARBA" id="ARBA00022827"/>
    </source>
</evidence>
<evidence type="ECO:0000256" key="2">
    <source>
        <dbReference type="ARBA" id="ARBA00009130"/>
    </source>
</evidence>
<dbReference type="SUPFAM" id="SSF51905">
    <property type="entry name" value="FAD/NAD(P)-binding domain"/>
    <property type="match status" value="1"/>
</dbReference>
<dbReference type="PRINTS" id="PR00368">
    <property type="entry name" value="FADPNR"/>
</dbReference>
<feature type="domain" description="Rhodanese" evidence="7">
    <location>
        <begin position="415"/>
        <end position="495"/>
    </location>
</feature>
<dbReference type="InterPro" id="IPR023753">
    <property type="entry name" value="FAD/NAD-binding_dom"/>
</dbReference>
<evidence type="ECO:0000256" key="5">
    <source>
        <dbReference type="ARBA" id="ARBA00023002"/>
    </source>
</evidence>
<evidence type="ECO:0000313" key="9">
    <source>
        <dbReference type="Proteomes" id="UP000281549"/>
    </source>
</evidence>
<keyword evidence="3" id="KW-0285">Flavoprotein</keyword>
<dbReference type="GO" id="GO:0016491">
    <property type="term" value="F:oxidoreductase activity"/>
    <property type="evidence" value="ECO:0007669"/>
    <property type="project" value="InterPro"/>
</dbReference>
<protein>
    <submittedName>
        <fullName evidence="8">FAD-dependent pyridine nucleotide-disulfide oxidoreductase</fullName>
    </submittedName>
</protein>
<evidence type="ECO:0000256" key="6">
    <source>
        <dbReference type="ARBA" id="ARBA00023284"/>
    </source>
</evidence>
<dbReference type="InterPro" id="IPR004099">
    <property type="entry name" value="Pyr_nucl-diS_OxRdtase_dimer"/>
</dbReference>
<gene>
    <name evidence="8" type="ORF">ROZALSC1DRAFT_28508</name>
</gene>
<dbReference type="InterPro" id="IPR050260">
    <property type="entry name" value="FAD-bd_OxRdtase"/>
</dbReference>
<dbReference type="Pfam" id="PF02852">
    <property type="entry name" value="Pyr_redox_dim"/>
    <property type="match status" value="1"/>
</dbReference>
<proteinExistence type="inferred from homology"/>
<dbReference type="Gene3D" id="3.40.250.10">
    <property type="entry name" value="Rhodanese-like domain"/>
    <property type="match status" value="1"/>
</dbReference>
<dbReference type="InterPro" id="IPR036873">
    <property type="entry name" value="Rhodanese-like_dom_sf"/>
</dbReference>
<name>A0A4P9YKG7_ROZAC</name>
<dbReference type="InterPro" id="IPR016156">
    <property type="entry name" value="FAD/NAD-linked_Rdtase_dimer_sf"/>
</dbReference>
<sequence>MTGGATCAARLRRLSEQTRITIFEKGPFVSFANCGLPYFIGNIIEKEDSLLLAKPQLFKERFNIDVHVNHQVVGIDRAKKVVLVKSQASGDVQHVSYDYLVLSPGAAPVKPVVAGMDLPGIFVSILQNTNQVMNPFDYEIVSPLHDVIKEHGVELRLGTTFTGFEQNGSKVKVLTKDSQSLEADIVILAIGVRPDVEIAKQAGLEIGSFGGIRTNEKMQTSDPSIYAVGDCIETKDFQTREWTNIPLAGPANRQGRIAADAIMGRDVAYKGVLGTAICKVFEGIVACTGLSEKMLIKKQMRYQKYYLFPNHHVGYYPGAEQIHMKILFDPENGKILGAQAFGTEGVDKRIDILAVAIQSGRTVHDLEDMELCYAPQFGAAKDPINLAGMIGSNYMKNEHPLCHWNDKEVVDLMNGNNNGILIDVRSNAEYEDGHAPNAVNIPLPELRLKLEGLSKDKPLYVYCRVGQRGYYATRLLLLNSFNVKNVSGGFLAYESSNK</sequence>
<dbReference type="AlphaFoldDB" id="A0A4P9YKG7"/>
<evidence type="ECO:0000256" key="1">
    <source>
        <dbReference type="ARBA" id="ARBA00001974"/>
    </source>
</evidence>
<accession>A0A4P9YKG7</accession>
<dbReference type="Pfam" id="PF07992">
    <property type="entry name" value="Pyr_redox_2"/>
    <property type="match status" value="2"/>
</dbReference>
<dbReference type="Pfam" id="PF00581">
    <property type="entry name" value="Rhodanese"/>
    <property type="match status" value="1"/>
</dbReference>